<comment type="similarity">
    <text evidence="2">Belongs to the TonB family.</text>
</comment>
<feature type="domain" description="TonB C-terminal" evidence="11">
    <location>
        <begin position="80"/>
        <end position="169"/>
    </location>
</feature>
<keyword evidence="8" id="KW-1133">Transmembrane helix</keyword>
<dbReference type="PROSITE" id="PS52015">
    <property type="entry name" value="TONB_CTD"/>
    <property type="match status" value="1"/>
</dbReference>
<dbReference type="NCBIfam" id="TIGR01352">
    <property type="entry name" value="tonB_Cterm"/>
    <property type="match status" value="1"/>
</dbReference>
<dbReference type="InterPro" id="IPR037682">
    <property type="entry name" value="TonB_C"/>
</dbReference>
<dbReference type="PANTHER" id="PTHR33446">
    <property type="entry name" value="PROTEIN TONB-RELATED"/>
    <property type="match status" value="1"/>
</dbReference>
<dbReference type="InterPro" id="IPR051045">
    <property type="entry name" value="TonB-dependent_transducer"/>
</dbReference>
<name>A0A327QDH5_9BACT</name>
<evidence type="ECO:0000256" key="1">
    <source>
        <dbReference type="ARBA" id="ARBA00004383"/>
    </source>
</evidence>
<evidence type="ECO:0000256" key="2">
    <source>
        <dbReference type="ARBA" id="ARBA00006555"/>
    </source>
</evidence>
<comment type="caution">
    <text evidence="12">The sequence shown here is derived from an EMBL/GenBank/DDBJ whole genome shotgun (WGS) entry which is preliminary data.</text>
</comment>
<evidence type="ECO:0000256" key="3">
    <source>
        <dbReference type="ARBA" id="ARBA00022448"/>
    </source>
</evidence>
<keyword evidence="7" id="KW-0653">Protein transport</keyword>
<keyword evidence="5" id="KW-0997">Cell inner membrane</keyword>
<dbReference type="GO" id="GO:0098797">
    <property type="term" value="C:plasma membrane protein complex"/>
    <property type="evidence" value="ECO:0007669"/>
    <property type="project" value="TreeGrafter"/>
</dbReference>
<evidence type="ECO:0000256" key="4">
    <source>
        <dbReference type="ARBA" id="ARBA00022475"/>
    </source>
</evidence>
<comment type="subcellular location">
    <subcellularLocation>
        <location evidence="1">Cell inner membrane</location>
        <topology evidence="1">Single-pass membrane protein</topology>
        <orientation evidence="1">Periplasmic side</orientation>
    </subcellularLocation>
</comment>
<protein>
    <submittedName>
        <fullName evidence="12">TonB family protein</fullName>
    </submittedName>
</protein>
<evidence type="ECO:0000313" key="12">
    <source>
        <dbReference type="EMBL" id="RAJ02530.1"/>
    </source>
</evidence>
<dbReference type="RefSeq" id="WP_111598962.1">
    <property type="nucleotide sequence ID" value="NZ_QLLL01000006.1"/>
</dbReference>
<dbReference type="Pfam" id="PF03544">
    <property type="entry name" value="TonB_C"/>
    <property type="match status" value="1"/>
</dbReference>
<keyword evidence="10" id="KW-0732">Signal</keyword>
<keyword evidence="4" id="KW-1003">Cell membrane</keyword>
<dbReference type="GO" id="GO:0015031">
    <property type="term" value="P:protein transport"/>
    <property type="evidence" value="ECO:0007669"/>
    <property type="project" value="UniProtKB-KW"/>
</dbReference>
<keyword evidence="3" id="KW-0813">Transport</keyword>
<feature type="signal peptide" evidence="10">
    <location>
        <begin position="1"/>
        <end position="24"/>
    </location>
</feature>
<dbReference type="AlphaFoldDB" id="A0A327QDH5"/>
<dbReference type="Gene3D" id="3.30.1150.10">
    <property type="match status" value="1"/>
</dbReference>
<feature type="chain" id="PRO_5016311665" evidence="10">
    <location>
        <begin position="25"/>
        <end position="169"/>
    </location>
</feature>
<dbReference type="SUPFAM" id="SSF74653">
    <property type="entry name" value="TolA/TonB C-terminal domain"/>
    <property type="match status" value="1"/>
</dbReference>
<evidence type="ECO:0000256" key="7">
    <source>
        <dbReference type="ARBA" id="ARBA00022927"/>
    </source>
</evidence>
<accession>A0A327QDH5</accession>
<dbReference type="OrthoDB" id="9814002at2"/>
<sequence length="169" mass="18614">MRIPFLIPAALGIVLATSALHVQAKDASYGVFVTQDTTVTPAQPFKEDPVVLDQYLKLRAEDSVAQAYTTLKNLPPRYPAGKEALNAYLKAHAIRTKEARKADIKGKVGILFVVKADGEIRDIQVYGKSLGYGLDDVAIDMVRKMPRWLPAIEDGKAINVLTHIPIEFK</sequence>
<evidence type="ECO:0000256" key="10">
    <source>
        <dbReference type="SAM" id="SignalP"/>
    </source>
</evidence>
<keyword evidence="6" id="KW-0812">Transmembrane</keyword>
<evidence type="ECO:0000259" key="11">
    <source>
        <dbReference type="PROSITE" id="PS52015"/>
    </source>
</evidence>
<keyword evidence="13" id="KW-1185">Reference proteome</keyword>
<evidence type="ECO:0000256" key="9">
    <source>
        <dbReference type="ARBA" id="ARBA00023136"/>
    </source>
</evidence>
<gene>
    <name evidence="12" type="ORF">LX64_03550</name>
</gene>
<reference evidence="12 13" key="1">
    <citation type="submission" date="2018-06" db="EMBL/GenBank/DDBJ databases">
        <title>Genomic Encyclopedia of Archaeal and Bacterial Type Strains, Phase II (KMG-II): from individual species to whole genera.</title>
        <authorList>
            <person name="Goeker M."/>
        </authorList>
    </citation>
    <scope>NUCLEOTIDE SEQUENCE [LARGE SCALE GENOMIC DNA]</scope>
    <source>
        <strain evidence="12 13">DSM 23857</strain>
    </source>
</reference>
<evidence type="ECO:0000256" key="8">
    <source>
        <dbReference type="ARBA" id="ARBA00022989"/>
    </source>
</evidence>
<dbReference type="GO" id="GO:0031992">
    <property type="term" value="F:energy transducer activity"/>
    <property type="evidence" value="ECO:0007669"/>
    <property type="project" value="TreeGrafter"/>
</dbReference>
<dbReference type="GO" id="GO:0055085">
    <property type="term" value="P:transmembrane transport"/>
    <property type="evidence" value="ECO:0007669"/>
    <property type="project" value="InterPro"/>
</dbReference>
<dbReference type="InterPro" id="IPR006260">
    <property type="entry name" value="TonB/TolA_C"/>
</dbReference>
<evidence type="ECO:0000256" key="5">
    <source>
        <dbReference type="ARBA" id="ARBA00022519"/>
    </source>
</evidence>
<organism evidence="12 13">
    <name type="scientific">Chitinophaga skermanii</name>
    <dbReference type="NCBI Taxonomy" id="331697"/>
    <lineage>
        <taxon>Bacteria</taxon>
        <taxon>Pseudomonadati</taxon>
        <taxon>Bacteroidota</taxon>
        <taxon>Chitinophagia</taxon>
        <taxon>Chitinophagales</taxon>
        <taxon>Chitinophagaceae</taxon>
        <taxon>Chitinophaga</taxon>
    </lineage>
</organism>
<proteinExistence type="inferred from homology"/>
<keyword evidence="9" id="KW-0472">Membrane</keyword>
<dbReference type="PANTHER" id="PTHR33446:SF2">
    <property type="entry name" value="PROTEIN TONB"/>
    <property type="match status" value="1"/>
</dbReference>
<dbReference type="EMBL" id="QLLL01000006">
    <property type="protein sequence ID" value="RAJ02530.1"/>
    <property type="molecule type" value="Genomic_DNA"/>
</dbReference>
<evidence type="ECO:0000313" key="13">
    <source>
        <dbReference type="Proteomes" id="UP000249547"/>
    </source>
</evidence>
<evidence type="ECO:0000256" key="6">
    <source>
        <dbReference type="ARBA" id="ARBA00022692"/>
    </source>
</evidence>
<dbReference type="Proteomes" id="UP000249547">
    <property type="component" value="Unassembled WGS sequence"/>
</dbReference>